<dbReference type="InterPro" id="IPR002371">
    <property type="entry name" value="FlgK"/>
</dbReference>
<dbReference type="EMBL" id="JAPCKK010000029">
    <property type="protein sequence ID" value="MDP4098601.1"/>
    <property type="molecule type" value="Genomic_DNA"/>
</dbReference>
<dbReference type="InterPro" id="IPR010930">
    <property type="entry name" value="Flg_bb/hook_C_dom"/>
</dbReference>
<dbReference type="InterPro" id="IPR053927">
    <property type="entry name" value="FlgK_helical"/>
</dbReference>
<keyword evidence="11" id="KW-0966">Cell projection</keyword>
<evidence type="ECO:0000256" key="6">
    <source>
        <dbReference type="ARBA" id="ARBA00023143"/>
    </source>
</evidence>
<dbReference type="PANTHER" id="PTHR30033">
    <property type="entry name" value="FLAGELLAR HOOK-ASSOCIATED PROTEIN 1"/>
    <property type="match status" value="1"/>
</dbReference>
<accession>A0ABT9FV46</accession>
<feature type="domain" description="Flagellar basal body rod protein N-terminal" evidence="8">
    <location>
        <begin position="8"/>
        <end position="37"/>
    </location>
</feature>
<dbReference type="Proteomes" id="UP001241848">
    <property type="component" value="Unassembled WGS sequence"/>
</dbReference>
<protein>
    <recommendedName>
        <fullName evidence="4 7">Flagellar hook-associated protein 1</fullName>
        <shortName evidence="7">HAP1</shortName>
    </recommendedName>
</protein>
<feature type="domain" description="Flagellar hook-associated protein FlgK helical" evidence="10">
    <location>
        <begin position="102"/>
        <end position="298"/>
    </location>
</feature>
<dbReference type="RefSeq" id="WP_305756223.1">
    <property type="nucleotide sequence ID" value="NZ_JAPCKK010000029.1"/>
</dbReference>
<dbReference type="Pfam" id="PF06429">
    <property type="entry name" value="Flg_bbr_C"/>
    <property type="match status" value="1"/>
</dbReference>
<evidence type="ECO:0000313" key="11">
    <source>
        <dbReference type="EMBL" id="MDP4098601.1"/>
    </source>
</evidence>
<dbReference type="SUPFAM" id="SSF64518">
    <property type="entry name" value="Phase 1 flagellin"/>
    <property type="match status" value="1"/>
</dbReference>
<organism evidence="11 12">
    <name type="scientific">Paenibacillus zeirhizosphaerae</name>
    <dbReference type="NCBI Taxonomy" id="2987519"/>
    <lineage>
        <taxon>Bacteria</taxon>
        <taxon>Bacillati</taxon>
        <taxon>Bacillota</taxon>
        <taxon>Bacilli</taxon>
        <taxon>Bacillales</taxon>
        <taxon>Paenibacillaceae</taxon>
        <taxon>Paenibacillus</taxon>
    </lineage>
</organism>
<dbReference type="NCBIfam" id="TIGR02492">
    <property type="entry name" value="flgK_ends"/>
    <property type="match status" value="1"/>
</dbReference>
<proteinExistence type="inferred from homology"/>
<comment type="subcellular location">
    <subcellularLocation>
        <location evidence="1 7">Bacterial flagellum</location>
    </subcellularLocation>
    <subcellularLocation>
        <location evidence="2 7">Secreted</location>
    </subcellularLocation>
</comment>
<evidence type="ECO:0000256" key="2">
    <source>
        <dbReference type="ARBA" id="ARBA00004613"/>
    </source>
</evidence>
<keyword evidence="6 7" id="KW-0975">Bacterial flagellum</keyword>
<evidence type="ECO:0000259" key="8">
    <source>
        <dbReference type="Pfam" id="PF00460"/>
    </source>
</evidence>
<gene>
    <name evidence="7 11" type="primary">flgK</name>
    <name evidence="11" type="ORF">OIN60_17860</name>
</gene>
<comment type="caution">
    <text evidence="11">The sequence shown here is derived from an EMBL/GenBank/DDBJ whole genome shotgun (WGS) entry which is preliminary data.</text>
</comment>
<dbReference type="PRINTS" id="PR01005">
    <property type="entry name" value="FLGHOOKAP1"/>
</dbReference>
<sequence length="517" mass="55677">MASTFHSIETAKRGVMTQTTALSTTGHNVANANTEGYSRQRVNMQASIPMEPLAFLRSTAPGQLGTGVEFSSITRVREKFLDDQYRNENTSLGNWTVQKDTLEKLEAIVNEPSDTGLRTVMDNFFNAWSDLSKNPEDVTARTVLKERTIALTDSMNQISRQLNALSQDLNTNINIKAQEVQGYLTNIANLNDSITKIESLGDNANDLRDQRDLLTDKLSKIINITVTDTAQGYQIQMNGQNLVTGNAVGTAVDGAFLTGAFQGGTLTDGEVYGMIRSKDVLVRDYQRQMDELANTLANGDMEITIPAGSILPDNTVLNDVTYTGTARTLTADLKVTVKGLNGLHQLGYGLDGTTAAGLPFFTASGGAATITAGNISMNAAIQADPKKIAASLRTTTSSDKEDVVAGNNTLANLMANIKNTPIKSIDGLRNAPIGAQFSAIVGQLGVQSQEAARQAANQEVLVQQVETRRQSVSGVSLDEEMSNMIKFQHAYTASARFMTTFDELLDKLINSTGVVGR</sequence>
<feature type="domain" description="Flagellar basal-body/hook protein C-terminal" evidence="9">
    <location>
        <begin position="472"/>
        <end position="510"/>
    </location>
</feature>
<dbReference type="PANTHER" id="PTHR30033:SF1">
    <property type="entry name" value="FLAGELLAR HOOK-ASSOCIATED PROTEIN 1"/>
    <property type="match status" value="1"/>
</dbReference>
<dbReference type="Pfam" id="PF22638">
    <property type="entry name" value="FlgK_D1"/>
    <property type="match status" value="1"/>
</dbReference>
<evidence type="ECO:0000259" key="9">
    <source>
        <dbReference type="Pfam" id="PF06429"/>
    </source>
</evidence>
<evidence type="ECO:0000259" key="10">
    <source>
        <dbReference type="Pfam" id="PF22638"/>
    </source>
</evidence>
<reference evidence="11 12" key="1">
    <citation type="submission" date="2022-10" db="EMBL/GenBank/DDBJ databases">
        <title>Paenibacillus description and whole genome data of maize root bacterial community.</title>
        <authorList>
            <person name="Marton D."/>
            <person name="Farkas M."/>
            <person name="Cserhati M."/>
        </authorList>
    </citation>
    <scope>NUCLEOTIDE SEQUENCE [LARGE SCALE GENOMIC DNA]</scope>
    <source>
        <strain evidence="11 12">P96</strain>
    </source>
</reference>
<evidence type="ECO:0000256" key="1">
    <source>
        <dbReference type="ARBA" id="ARBA00004365"/>
    </source>
</evidence>
<dbReference type="InterPro" id="IPR001444">
    <property type="entry name" value="Flag_bb_rod_N"/>
</dbReference>
<evidence type="ECO:0000256" key="5">
    <source>
        <dbReference type="ARBA" id="ARBA00022525"/>
    </source>
</evidence>
<dbReference type="Pfam" id="PF00460">
    <property type="entry name" value="Flg_bb_rod"/>
    <property type="match status" value="1"/>
</dbReference>
<evidence type="ECO:0000256" key="7">
    <source>
        <dbReference type="RuleBase" id="RU362065"/>
    </source>
</evidence>
<keyword evidence="5 7" id="KW-0964">Secreted</keyword>
<evidence type="ECO:0000256" key="4">
    <source>
        <dbReference type="ARBA" id="ARBA00016244"/>
    </source>
</evidence>
<comment type="similarity">
    <text evidence="3 7">Belongs to the flagella basal body rod proteins family.</text>
</comment>
<name>A0ABT9FV46_9BACL</name>
<keyword evidence="11" id="KW-0969">Cilium</keyword>
<keyword evidence="12" id="KW-1185">Reference proteome</keyword>
<evidence type="ECO:0000313" key="12">
    <source>
        <dbReference type="Proteomes" id="UP001241848"/>
    </source>
</evidence>
<keyword evidence="11" id="KW-0282">Flagellum</keyword>
<evidence type="ECO:0000256" key="3">
    <source>
        <dbReference type="ARBA" id="ARBA00009677"/>
    </source>
</evidence>